<proteinExistence type="inferred from homology"/>
<evidence type="ECO:0000256" key="6">
    <source>
        <dbReference type="SAM" id="SignalP"/>
    </source>
</evidence>
<dbReference type="InterPro" id="IPR051013">
    <property type="entry name" value="MBL_superfamily_lactonases"/>
</dbReference>
<name>A0ABN6KAV3_9LEPT</name>
<keyword evidence="3" id="KW-0479">Metal-binding</keyword>
<evidence type="ECO:0000313" key="8">
    <source>
        <dbReference type="EMBL" id="BDA78049.1"/>
    </source>
</evidence>
<reference evidence="8 9" key="1">
    <citation type="submission" date="2021-08" db="EMBL/GenBank/DDBJ databases">
        <title>Complete genome sequence of Leptospira kobayashii strain E30.</title>
        <authorList>
            <person name="Nakao R."/>
            <person name="Nakamura S."/>
            <person name="Masuzawa T."/>
            <person name="Koizumi N."/>
        </authorList>
    </citation>
    <scope>NUCLEOTIDE SEQUENCE [LARGE SCALE GENOMIC DNA]</scope>
    <source>
        <strain evidence="8 9">E30</strain>
    </source>
</reference>
<keyword evidence="9" id="KW-1185">Reference proteome</keyword>
<keyword evidence="6" id="KW-0732">Signal</keyword>
<evidence type="ECO:0000313" key="9">
    <source>
        <dbReference type="Proteomes" id="UP000245263"/>
    </source>
</evidence>
<sequence>MKIKRYLPIVFFLATSLIQFCISVGNPDRETFHPPEQKQSQNWQTILQKNQSITDFTIFHTGSVEVPLSGMINLDDPKLKGEKDKRIFVDVYSFWFCHKLQGCFLIDSGLDSSFQKGGNLKGLISSYYISDTKQSPGQDITSHLNRKGKLLKAVYFTHLHGDHTAGVPGLPKGTDFYAGAKEEYINYWPIYYGGHLDTLKQLKEIDSSQGMEMPILGRVIDVFGDGSFFAIPTPGHSNSHLSYLVVSDRGTYLFTGDASHTYRGFLLGVESGWQDNRKQAKNSLEKLRNFAAANPQVKVIPGHELPPGIFAGEQKIGIGSK</sequence>
<dbReference type="InterPro" id="IPR001279">
    <property type="entry name" value="Metallo-B-lactamas"/>
</dbReference>
<protein>
    <recommendedName>
        <fullName evidence="7">Metallo-beta-lactamase domain-containing protein</fullName>
    </recommendedName>
</protein>
<evidence type="ECO:0000256" key="1">
    <source>
        <dbReference type="ARBA" id="ARBA00001947"/>
    </source>
</evidence>
<dbReference type="PANTHER" id="PTHR42978:SF2">
    <property type="entry name" value="102 KBASES UNSTABLE REGION: FROM 1 TO 119443"/>
    <property type="match status" value="1"/>
</dbReference>
<keyword evidence="5" id="KW-0862">Zinc</keyword>
<dbReference type="Gene3D" id="3.60.15.10">
    <property type="entry name" value="Ribonuclease Z/Hydroxyacylglutathione hydrolase-like"/>
    <property type="match status" value="1"/>
</dbReference>
<dbReference type="SMART" id="SM00849">
    <property type="entry name" value="Lactamase_B"/>
    <property type="match status" value="1"/>
</dbReference>
<dbReference type="EMBL" id="AP025028">
    <property type="protein sequence ID" value="BDA78049.1"/>
    <property type="molecule type" value="Genomic_DNA"/>
</dbReference>
<evidence type="ECO:0000256" key="3">
    <source>
        <dbReference type="ARBA" id="ARBA00022723"/>
    </source>
</evidence>
<feature type="chain" id="PRO_5045036414" description="Metallo-beta-lactamase domain-containing protein" evidence="6">
    <location>
        <begin position="22"/>
        <end position="321"/>
    </location>
</feature>
<dbReference type="SUPFAM" id="SSF56281">
    <property type="entry name" value="Metallo-hydrolase/oxidoreductase"/>
    <property type="match status" value="1"/>
</dbReference>
<keyword evidence="4" id="KW-0378">Hydrolase</keyword>
<accession>A0ABN6KAV3</accession>
<evidence type="ECO:0000259" key="7">
    <source>
        <dbReference type="SMART" id="SM00849"/>
    </source>
</evidence>
<organism evidence="8 9">
    <name type="scientific">Leptospira kobayashii</name>
    <dbReference type="NCBI Taxonomy" id="1917830"/>
    <lineage>
        <taxon>Bacteria</taxon>
        <taxon>Pseudomonadati</taxon>
        <taxon>Spirochaetota</taxon>
        <taxon>Spirochaetia</taxon>
        <taxon>Leptospirales</taxon>
        <taxon>Leptospiraceae</taxon>
        <taxon>Leptospira</taxon>
    </lineage>
</organism>
<comment type="cofactor">
    <cofactor evidence="1">
        <name>Zn(2+)</name>
        <dbReference type="ChEBI" id="CHEBI:29105"/>
    </cofactor>
</comment>
<dbReference type="PANTHER" id="PTHR42978">
    <property type="entry name" value="QUORUM-QUENCHING LACTONASE YTNP-RELATED-RELATED"/>
    <property type="match status" value="1"/>
</dbReference>
<feature type="domain" description="Metallo-beta-lactamase" evidence="7">
    <location>
        <begin position="90"/>
        <end position="303"/>
    </location>
</feature>
<gene>
    <name evidence="8" type="ORF">LPTSP3_g09790</name>
</gene>
<comment type="similarity">
    <text evidence="2">Belongs to the metallo-beta-lactamase superfamily.</text>
</comment>
<dbReference type="InterPro" id="IPR036866">
    <property type="entry name" value="RibonucZ/Hydroxyglut_hydro"/>
</dbReference>
<evidence type="ECO:0000256" key="2">
    <source>
        <dbReference type="ARBA" id="ARBA00007749"/>
    </source>
</evidence>
<dbReference type="RefSeq" id="WP_109018581.1">
    <property type="nucleotide sequence ID" value="NZ_AP025028.1"/>
</dbReference>
<evidence type="ECO:0000256" key="4">
    <source>
        <dbReference type="ARBA" id="ARBA00022801"/>
    </source>
</evidence>
<evidence type="ECO:0000256" key="5">
    <source>
        <dbReference type="ARBA" id="ARBA00022833"/>
    </source>
</evidence>
<dbReference type="Proteomes" id="UP000245263">
    <property type="component" value="Chromosome 1"/>
</dbReference>
<dbReference type="Pfam" id="PF00753">
    <property type="entry name" value="Lactamase_B"/>
    <property type="match status" value="1"/>
</dbReference>
<feature type="signal peptide" evidence="6">
    <location>
        <begin position="1"/>
        <end position="21"/>
    </location>
</feature>